<evidence type="ECO:0000256" key="7">
    <source>
        <dbReference type="ARBA" id="ARBA00023136"/>
    </source>
</evidence>
<evidence type="ECO:0000259" key="9">
    <source>
        <dbReference type="PROSITE" id="PS50928"/>
    </source>
</evidence>
<evidence type="ECO:0000256" key="8">
    <source>
        <dbReference type="SAM" id="Phobius"/>
    </source>
</evidence>
<dbReference type="PANTHER" id="PTHR43357">
    <property type="entry name" value="INNER MEMBRANE ABC TRANSPORTER PERMEASE PROTEIN YDCV"/>
    <property type="match status" value="1"/>
</dbReference>
<evidence type="ECO:0000256" key="2">
    <source>
        <dbReference type="ARBA" id="ARBA00022448"/>
    </source>
</evidence>
<dbReference type="PANTHER" id="PTHR43357:SF4">
    <property type="entry name" value="INNER MEMBRANE ABC TRANSPORTER PERMEASE PROTEIN YDCV"/>
    <property type="match status" value="1"/>
</dbReference>
<keyword evidence="7 8" id="KW-0472">Membrane</keyword>
<feature type="transmembrane region" description="Helical" evidence="8">
    <location>
        <begin position="175"/>
        <end position="198"/>
    </location>
</feature>
<feature type="transmembrane region" description="Helical" evidence="8">
    <location>
        <begin position="87"/>
        <end position="114"/>
    </location>
</feature>
<dbReference type="InterPro" id="IPR000515">
    <property type="entry name" value="MetI-like"/>
</dbReference>
<keyword evidence="3" id="KW-1003">Cell membrane</keyword>
<evidence type="ECO:0000256" key="5">
    <source>
        <dbReference type="ARBA" id="ARBA00022692"/>
    </source>
</evidence>
<keyword evidence="2" id="KW-0813">Transport</keyword>
<feature type="non-terminal residue" evidence="10">
    <location>
        <position position="245"/>
    </location>
</feature>
<evidence type="ECO:0000256" key="6">
    <source>
        <dbReference type="ARBA" id="ARBA00022989"/>
    </source>
</evidence>
<dbReference type="GO" id="GO:0005886">
    <property type="term" value="C:plasma membrane"/>
    <property type="evidence" value="ECO:0007669"/>
    <property type="project" value="UniProtKB-SubCell"/>
</dbReference>
<keyword evidence="6 8" id="KW-1133">Transmembrane helix</keyword>
<evidence type="ECO:0000313" key="10">
    <source>
        <dbReference type="EMBL" id="EQD77854.1"/>
    </source>
</evidence>
<feature type="transmembrane region" description="Helical" evidence="8">
    <location>
        <begin position="210"/>
        <end position="230"/>
    </location>
</feature>
<keyword evidence="5 8" id="KW-0812">Transmembrane</keyword>
<feature type="transmembrane region" description="Helical" evidence="8">
    <location>
        <begin position="149"/>
        <end position="168"/>
    </location>
</feature>
<name>T1D8V2_9ZZZZ</name>
<dbReference type="AlphaFoldDB" id="T1D8V2"/>
<keyword evidence="4" id="KW-0997">Cell inner membrane</keyword>
<evidence type="ECO:0000256" key="3">
    <source>
        <dbReference type="ARBA" id="ARBA00022475"/>
    </source>
</evidence>
<sequence length="245" mass="26044">AIIFAEAISDFGVASTLAASAHYMLVPYTIYAALSNLPVNFAGAAGESLLLIVLALIIQVPQTLMSRGAQNVITGQRRQWRQRRVSFPATIMLALYFLIALGVPTVSFVLLALVRNPSLGFGPSHWTFSSFAQLLTAGAYAGPAMVRSYILSIATALLTTALGLWVMWSGSRLSALYDMLLTATIAVPGIVLAAAYVFAWNAPWVQGTPLALYGTYGALVLVYLAGGLPYSARLARVGLSQVDRG</sequence>
<dbReference type="PROSITE" id="PS50928">
    <property type="entry name" value="ABC_TM1"/>
    <property type="match status" value="1"/>
</dbReference>
<comment type="subcellular location">
    <subcellularLocation>
        <location evidence="1">Cell inner membrane</location>
        <topology evidence="1">Multi-pass membrane protein</topology>
    </subcellularLocation>
</comment>
<comment type="caution">
    <text evidence="10">The sequence shown here is derived from an EMBL/GenBank/DDBJ whole genome shotgun (WGS) entry which is preliminary data.</text>
</comment>
<protein>
    <submittedName>
        <fullName evidence="10">Binding-protein-dependent transport system inner membrane component</fullName>
    </submittedName>
</protein>
<reference evidence="10" key="2">
    <citation type="journal article" date="2014" name="ISME J.">
        <title>Microbial stratification in low pH oxic and suboxic macroscopic growths along an acid mine drainage.</title>
        <authorList>
            <person name="Mendez-Garcia C."/>
            <person name="Mesa V."/>
            <person name="Sprenger R.R."/>
            <person name="Richter M."/>
            <person name="Diez M.S."/>
            <person name="Solano J."/>
            <person name="Bargiela R."/>
            <person name="Golyshina O.V."/>
            <person name="Manteca A."/>
            <person name="Ramos J.L."/>
            <person name="Gallego J.R."/>
            <person name="Llorente I."/>
            <person name="Martins Dos Santos V.A."/>
            <person name="Jensen O.N."/>
            <person name="Pelaez A.I."/>
            <person name="Sanchez J."/>
            <person name="Ferrer M."/>
        </authorList>
    </citation>
    <scope>NUCLEOTIDE SEQUENCE</scope>
</reference>
<dbReference type="SUPFAM" id="SSF161098">
    <property type="entry name" value="MetI-like"/>
    <property type="match status" value="1"/>
</dbReference>
<dbReference type="EMBL" id="AUZX01001974">
    <property type="protein sequence ID" value="EQD77854.1"/>
    <property type="molecule type" value="Genomic_DNA"/>
</dbReference>
<reference evidence="10" key="1">
    <citation type="submission" date="2013-08" db="EMBL/GenBank/DDBJ databases">
        <authorList>
            <person name="Mendez C."/>
            <person name="Richter M."/>
            <person name="Ferrer M."/>
            <person name="Sanchez J."/>
        </authorList>
    </citation>
    <scope>NUCLEOTIDE SEQUENCE</scope>
</reference>
<feature type="transmembrane region" description="Helical" evidence="8">
    <location>
        <begin position="12"/>
        <end position="31"/>
    </location>
</feature>
<accession>T1D8V2</accession>
<feature type="domain" description="ABC transmembrane type-1" evidence="9">
    <location>
        <begin position="145"/>
        <end position="245"/>
    </location>
</feature>
<feature type="non-terminal residue" evidence="10">
    <location>
        <position position="1"/>
    </location>
</feature>
<evidence type="ECO:0000256" key="4">
    <source>
        <dbReference type="ARBA" id="ARBA00022519"/>
    </source>
</evidence>
<evidence type="ECO:0000256" key="1">
    <source>
        <dbReference type="ARBA" id="ARBA00004429"/>
    </source>
</evidence>
<dbReference type="GO" id="GO:0055085">
    <property type="term" value="P:transmembrane transport"/>
    <property type="evidence" value="ECO:0007669"/>
    <property type="project" value="InterPro"/>
</dbReference>
<gene>
    <name evidence="10" type="ORF">B1A_02664</name>
</gene>
<proteinExistence type="predicted"/>
<dbReference type="InterPro" id="IPR035906">
    <property type="entry name" value="MetI-like_sf"/>
</dbReference>
<dbReference type="Gene3D" id="1.10.3720.10">
    <property type="entry name" value="MetI-like"/>
    <property type="match status" value="1"/>
</dbReference>
<organism evidence="10">
    <name type="scientific">mine drainage metagenome</name>
    <dbReference type="NCBI Taxonomy" id="410659"/>
    <lineage>
        <taxon>unclassified sequences</taxon>
        <taxon>metagenomes</taxon>
        <taxon>ecological metagenomes</taxon>
    </lineage>
</organism>